<dbReference type="EMBL" id="JALJOU010000016">
    <property type="protein sequence ID" value="KAK9839489.1"/>
    <property type="molecule type" value="Genomic_DNA"/>
</dbReference>
<dbReference type="AlphaFoldDB" id="A0AAW1RZR5"/>
<comment type="function">
    <text evidence="5">Reversible hydration of carbon dioxide.</text>
</comment>
<evidence type="ECO:0000313" key="7">
    <source>
        <dbReference type="Proteomes" id="UP001445335"/>
    </source>
</evidence>
<name>A0AAW1RZR5_9CHLO</name>
<comment type="cofactor">
    <cofactor evidence="4">
        <name>Zn(2+)</name>
        <dbReference type="ChEBI" id="CHEBI:29105"/>
    </cofactor>
    <text evidence="4">Binds 1 zinc ion per subunit.</text>
</comment>
<comment type="catalytic activity">
    <reaction evidence="5">
        <text>hydrogencarbonate + H(+) = CO2 + H2O</text>
        <dbReference type="Rhea" id="RHEA:10748"/>
        <dbReference type="ChEBI" id="CHEBI:15377"/>
        <dbReference type="ChEBI" id="CHEBI:15378"/>
        <dbReference type="ChEBI" id="CHEBI:16526"/>
        <dbReference type="ChEBI" id="CHEBI:17544"/>
        <dbReference type="EC" id="4.2.1.1"/>
    </reaction>
</comment>
<keyword evidence="3 4" id="KW-0862">Zinc</keyword>
<dbReference type="EC" id="4.2.1.1" evidence="5"/>
<dbReference type="PANTHER" id="PTHR43175">
    <property type="entry name" value="CARBONIC ANHYDRASE"/>
    <property type="match status" value="1"/>
</dbReference>
<proteinExistence type="inferred from homology"/>
<dbReference type="CDD" id="cd03379">
    <property type="entry name" value="beta_CA_cladeD"/>
    <property type="match status" value="1"/>
</dbReference>
<comment type="similarity">
    <text evidence="1 5">Belongs to the beta-class carbonic anhydrase family.</text>
</comment>
<evidence type="ECO:0000256" key="5">
    <source>
        <dbReference type="RuleBase" id="RU003956"/>
    </source>
</evidence>
<feature type="binding site" evidence="4">
    <location>
        <position position="2"/>
    </location>
    <ligand>
        <name>Zn(2+)</name>
        <dbReference type="ChEBI" id="CHEBI:29105"/>
    </ligand>
</feature>
<evidence type="ECO:0000256" key="4">
    <source>
        <dbReference type="PIRSR" id="PIRSR601765-1"/>
    </source>
</evidence>
<gene>
    <name evidence="6" type="ORF">WJX81_005283</name>
</gene>
<sequence>MDGRLMPATMFGFKLGQAEYIRNAGGRVTDDVIRSLFVAQELLHTKAILLVHHTDCIRDPNLMHWRSMEGLKESVKEDVAKLRASPLINKSIEIYGFVYDVKDASLTEVTRSVKSMA</sequence>
<dbReference type="InterPro" id="IPR036874">
    <property type="entry name" value="Carbonic_anhydrase_sf"/>
</dbReference>
<evidence type="ECO:0000313" key="6">
    <source>
        <dbReference type="EMBL" id="KAK9839489.1"/>
    </source>
</evidence>
<dbReference type="GO" id="GO:0008270">
    <property type="term" value="F:zinc ion binding"/>
    <property type="evidence" value="ECO:0007669"/>
    <property type="project" value="UniProtKB-UniRule"/>
</dbReference>
<dbReference type="SUPFAM" id="SSF53056">
    <property type="entry name" value="beta-carbonic anhydrase, cab"/>
    <property type="match status" value="1"/>
</dbReference>
<evidence type="ECO:0000256" key="1">
    <source>
        <dbReference type="ARBA" id="ARBA00006217"/>
    </source>
</evidence>
<reference evidence="6 7" key="1">
    <citation type="journal article" date="2024" name="Nat. Commun.">
        <title>Phylogenomics reveals the evolutionary origins of lichenization in chlorophyte algae.</title>
        <authorList>
            <person name="Puginier C."/>
            <person name="Libourel C."/>
            <person name="Otte J."/>
            <person name="Skaloud P."/>
            <person name="Haon M."/>
            <person name="Grisel S."/>
            <person name="Petersen M."/>
            <person name="Berrin J.G."/>
            <person name="Delaux P.M."/>
            <person name="Dal Grande F."/>
            <person name="Keller J."/>
        </authorList>
    </citation>
    <scope>NUCLEOTIDE SEQUENCE [LARGE SCALE GENOMIC DNA]</scope>
    <source>
        <strain evidence="6 7">SAG 245.80</strain>
    </source>
</reference>
<keyword evidence="5" id="KW-0456">Lyase</keyword>
<dbReference type="Pfam" id="PF00484">
    <property type="entry name" value="Pro_CA"/>
    <property type="match status" value="1"/>
</dbReference>
<evidence type="ECO:0000256" key="3">
    <source>
        <dbReference type="ARBA" id="ARBA00022833"/>
    </source>
</evidence>
<organism evidence="6 7">
    <name type="scientific">Elliptochloris bilobata</name>
    <dbReference type="NCBI Taxonomy" id="381761"/>
    <lineage>
        <taxon>Eukaryota</taxon>
        <taxon>Viridiplantae</taxon>
        <taxon>Chlorophyta</taxon>
        <taxon>core chlorophytes</taxon>
        <taxon>Trebouxiophyceae</taxon>
        <taxon>Trebouxiophyceae incertae sedis</taxon>
        <taxon>Elliptochloris clade</taxon>
        <taxon>Elliptochloris</taxon>
    </lineage>
</organism>
<comment type="caution">
    <text evidence="6">The sequence shown here is derived from an EMBL/GenBank/DDBJ whole genome shotgun (WGS) entry which is preliminary data.</text>
</comment>
<accession>A0AAW1RZR5</accession>
<keyword evidence="7" id="KW-1185">Reference proteome</keyword>
<dbReference type="Proteomes" id="UP001445335">
    <property type="component" value="Unassembled WGS sequence"/>
</dbReference>
<feature type="binding site" evidence="4">
    <location>
        <position position="56"/>
    </location>
    <ligand>
        <name>Zn(2+)</name>
        <dbReference type="ChEBI" id="CHEBI:29105"/>
    </ligand>
</feature>
<feature type="binding site" evidence="4">
    <location>
        <position position="53"/>
    </location>
    <ligand>
        <name>Zn(2+)</name>
        <dbReference type="ChEBI" id="CHEBI:29105"/>
    </ligand>
</feature>
<dbReference type="PANTHER" id="PTHR43175:SF3">
    <property type="entry name" value="CARBON DISULFIDE HYDROLASE"/>
    <property type="match status" value="1"/>
</dbReference>
<keyword evidence="2 4" id="KW-0479">Metal-binding</keyword>
<dbReference type="GO" id="GO:0004089">
    <property type="term" value="F:carbonate dehydratase activity"/>
    <property type="evidence" value="ECO:0007669"/>
    <property type="project" value="UniProtKB-UniRule"/>
</dbReference>
<dbReference type="SMART" id="SM00947">
    <property type="entry name" value="Pro_CA"/>
    <property type="match status" value="1"/>
</dbReference>
<protein>
    <recommendedName>
        <fullName evidence="5">Carbonic anhydrase</fullName>
        <ecNumber evidence="5">4.2.1.1</ecNumber>
    </recommendedName>
    <alternativeName>
        <fullName evidence="5">Carbonate dehydratase</fullName>
    </alternativeName>
</protein>
<dbReference type="InterPro" id="IPR001765">
    <property type="entry name" value="Carbonic_anhydrase"/>
</dbReference>
<evidence type="ECO:0000256" key="2">
    <source>
        <dbReference type="ARBA" id="ARBA00022723"/>
    </source>
</evidence>
<dbReference type="Gene3D" id="3.40.1050.10">
    <property type="entry name" value="Carbonic anhydrase"/>
    <property type="match status" value="2"/>
</dbReference>